<name>A0AAV9HNR0_9PEZI</name>
<feature type="region of interest" description="Disordered" evidence="1">
    <location>
        <begin position="215"/>
        <end position="252"/>
    </location>
</feature>
<reference evidence="2" key="1">
    <citation type="journal article" date="2023" name="Mol. Phylogenet. Evol.">
        <title>Genome-scale phylogeny and comparative genomics of the fungal order Sordariales.</title>
        <authorList>
            <person name="Hensen N."/>
            <person name="Bonometti L."/>
            <person name="Westerberg I."/>
            <person name="Brannstrom I.O."/>
            <person name="Guillou S."/>
            <person name="Cros-Aarteil S."/>
            <person name="Calhoun S."/>
            <person name="Haridas S."/>
            <person name="Kuo A."/>
            <person name="Mondo S."/>
            <person name="Pangilinan J."/>
            <person name="Riley R."/>
            <person name="LaButti K."/>
            <person name="Andreopoulos B."/>
            <person name="Lipzen A."/>
            <person name="Chen C."/>
            <person name="Yan M."/>
            <person name="Daum C."/>
            <person name="Ng V."/>
            <person name="Clum A."/>
            <person name="Steindorff A."/>
            <person name="Ohm R.A."/>
            <person name="Martin F."/>
            <person name="Silar P."/>
            <person name="Natvig D.O."/>
            <person name="Lalanne C."/>
            <person name="Gautier V."/>
            <person name="Ament-Velasquez S.L."/>
            <person name="Kruys A."/>
            <person name="Hutchinson M.I."/>
            <person name="Powell A.J."/>
            <person name="Barry K."/>
            <person name="Miller A.N."/>
            <person name="Grigoriev I.V."/>
            <person name="Debuchy R."/>
            <person name="Gladieux P."/>
            <person name="Hiltunen Thoren M."/>
            <person name="Johannesson H."/>
        </authorList>
    </citation>
    <scope>NUCLEOTIDE SEQUENCE</scope>
    <source>
        <strain evidence="2">PSN324</strain>
    </source>
</reference>
<evidence type="ECO:0000313" key="3">
    <source>
        <dbReference type="Proteomes" id="UP001321749"/>
    </source>
</evidence>
<feature type="region of interest" description="Disordered" evidence="1">
    <location>
        <begin position="1"/>
        <end position="29"/>
    </location>
</feature>
<dbReference type="Proteomes" id="UP001321749">
    <property type="component" value="Unassembled WGS sequence"/>
</dbReference>
<gene>
    <name evidence="2" type="ORF">QBC42DRAFT_80616</name>
</gene>
<accession>A0AAV9HNR0</accession>
<dbReference type="EMBL" id="MU864973">
    <property type="protein sequence ID" value="KAK4462394.1"/>
    <property type="molecule type" value="Genomic_DNA"/>
</dbReference>
<evidence type="ECO:0000313" key="2">
    <source>
        <dbReference type="EMBL" id="KAK4462394.1"/>
    </source>
</evidence>
<feature type="compositionally biased region" description="Pro residues" evidence="1">
    <location>
        <begin position="102"/>
        <end position="126"/>
    </location>
</feature>
<sequence length="453" mass="50594">MATSTATRTKQESRIQMRPKYPQQQPGQPFFLRQVPASLTPGPARLTARLRRKSGPIIQPTVQIKMRPEYLPPLVIPLRKSSSSHRISQLQQQQRVPCPVYRPEPIHPIPALPAPTYAPPPPPPPSSQQSPTQAEIHELPGDIPSPTPQTPNHHHPDSAMSLNLEPIPMTESPQPVGGEEREGGGKGTAYLSDHLDQETLATLKAYYRHTLHLSPAPIPSPSRAAGQSSSPQLGNSTSPFFESNNKKEKNKLHRSSAIYVRNPHAAAAANANPSTKSNQRTTATRRRRTAVFPSWSWRAESKHQQDSDRHHLQESEFQVRFQTQNQNQTQNFSAPAEPLSIQPTPDIIEGIVSSGGRTTRLDTYTSVLDDWERDMIDARLDTKEEEEESHQPAEELVNEFGEREKEALKDLMGFLDEVLGCSSAEESEEQTVQVACGLEEGSLWWRDVRRSLV</sequence>
<organism evidence="2 3">
    <name type="scientific">Cladorrhinum samala</name>
    <dbReference type="NCBI Taxonomy" id="585594"/>
    <lineage>
        <taxon>Eukaryota</taxon>
        <taxon>Fungi</taxon>
        <taxon>Dikarya</taxon>
        <taxon>Ascomycota</taxon>
        <taxon>Pezizomycotina</taxon>
        <taxon>Sordariomycetes</taxon>
        <taxon>Sordariomycetidae</taxon>
        <taxon>Sordariales</taxon>
        <taxon>Podosporaceae</taxon>
        <taxon>Cladorrhinum</taxon>
    </lineage>
</organism>
<dbReference type="AlphaFoldDB" id="A0AAV9HNR0"/>
<protein>
    <submittedName>
        <fullName evidence="2">Uncharacterized protein</fullName>
    </submittedName>
</protein>
<evidence type="ECO:0000256" key="1">
    <source>
        <dbReference type="SAM" id="MobiDB-lite"/>
    </source>
</evidence>
<comment type="caution">
    <text evidence="2">The sequence shown here is derived from an EMBL/GenBank/DDBJ whole genome shotgun (WGS) entry which is preliminary data.</text>
</comment>
<keyword evidence="3" id="KW-1185">Reference proteome</keyword>
<feature type="region of interest" description="Disordered" evidence="1">
    <location>
        <begin position="265"/>
        <end position="288"/>
    </location>
</feature>
<proteinExistence type="predicted"/>
<reference evidence="2" key="2">
    <citation type="submission" date="2023-06" db="EMBL/GenBank/DDBJ databases">
        <authorList>
            <consortium name="Lawrence Berkeley National Laboratory"/>
            <person name="Mondo S.J."/>
            <person name="Hensen N."/>
            <person name="Bonometti L."/>
            <person name="Westerberg I."/>
            <person name="Brannstrom I.O."/>
            <person name="Guillou S."/>
            <person name="Cros-Aarteil S."/>
            <person name="Calhoun S."/>
            <person name="Haridas S."/>
            <person name="Kuo A."/>
            <person name="Pangilinan J."/>
            <person name="Riley R."/>
            <person name="Labutti K."/>
            <person name="Andreopoulos B."/>
            <person name="Lipzen A."/>
            <person name="Chen C."/>
            <person name="Yanf M."/>
            <person name="Daum C."/>
            <person name="Ng V."/>
            <person name="Clum A."/>
            <person name="Steindorff A."/>
            <person name="Ohm R."/>
            <person name="Martin F."/>
            <person name="Silar P."/>
            <person name="Natvig D."/>
            <person name="Lalanne C."/>
            <person name="Gautier V."/>
            <person name="Ament-Velasquez S.L."/>
            <person name="Kruys A."/>
            <person name="Hutchinson M.I."/>
            <person name="Powell A.J."/>
            <person name="Barry K."/>
            <person name="Miller A.N."/>
            <person name="Grigoriev I.V."/>
            <person name="Debuchy R."/>
            <person name="Gladieux P."/>
            <person name="Thoren M.H."/>
            <person name="Johannesson H."/>
        </authorList>
    </citation>
    <scope>NUCLEOTIDE SEQUENCE</scope>
    <source>
        <strain evidence="2">PSN324</strain>
    </source>
</reference>
<feature type="compositionally biased region" description="Polar residues" evidence="1">
    <location>
        <begin position="226"/>
        <end position="243"/>
    </location>
</feature>
<feature type="region of interest" description="Disordered" evidence="1">
    <location>
        <begin position="102"/>
        <end position="190"/>
    </location>
</feature>